<dbReference type="InterPro" id="IPR007546">
    <property type="entry name" value="DUF503"/>
</dbReference>
<dbReference type="eggNOG" id="COG1550">
    <property type="taxonomic scope" value="Bacteria"/>
</dbReference>
<dbReference type="PANTHER" id="PTHR36441:SF1">
    <property type="entry name" value="DUF503 DOMAIN-CONTAINING PROTEIN"/>
    <property type="match status" value="1"/>
</dbReference>
<evidence type="ECO:0008006" key="3">
    <source>
        <dbReference type="Google" id="ProtNLM"/>
    </source>
</evidence>
<dbReference type="HOGENOM" id="CLU_149981_4_0_0"/>
<gene>
    <name evidence="1" type="ORF">U27_06009</name>
</gene>
<protein>
    <recommendedName>
        <fullName evidence="3">YlxP-like protein</fullName>
    </recommendedName>
</protein>
<proteinExistence type="predicted"/>
<dbReference type="EMBL" id="DF820469">
    <property type="protein sequence ID" value="GAK59033.1"/>
    <property type="molecule type" value="Genomic_DNA"/>
</dbReference>
<dbReference type="AlphaFoldDB" id="A0A081C378"/>
<reference evidence="1" key="1">
    <citation type="journal article" date="2015" name="PeerJ">
        <title>First genomic representation of candidate bacterial phylum KSB3 points to enhanced environmental sensing as a trigger of wastewater bulking.</title>
        <authorList>
            <person name="Sekiguchi Y."/>
            <person name="Ohashi A."/>
            <person name="Parks D.H."/>
            <person name="Yamauchi T."/>
            <person name="Tyson G.W."/>
            <person name="Hugenholtz P."/>
        </authorList>
    </citation>
    <scope>NUCLEOTIDE SEQUENCE [LARGE SCALE GENOMIC DNA]</scope>
</reference>
<dbReference type="SUPFAM" id="SSF103007">
    <property type="entry name" value="Hypothetical protein TT1725"/>
    <property type="match status" value="1"/>
</dbReference>
<dbReference type="Proteomes" id="UP000030661">
    <property type="component" value="Unassembled WGS sequence"/>
</dbReference>
<dbReference type="STRING" id="1499967.U27_06009"/>
<evidence type="ECO:0000313" key="2">
    <source>
        <dbReference type="Proteomes" id="UP000030661"/>
    </source>
</evidence>
<sequence length="94" mass="10950">MVIGVCTIKLYLPDNHSLKGKRQIVNSLKGKLHNRFNISIAEIDHLDVWQRSTLGVAMISKDQVYVDRELNKMIQFIESSHFASYFMDYSIEFL</sequence>
<name>A0A081C378_VECG1</name>
<keyword evidence="2" id="KW-1185">Reference proteome</keyword>
<evidence type="ECO:0000313" key="1">
    <source>
        <dbReference type="EMBL" id="GAK59033.1"/>
    </source>
</evidence>
<accession>A0A081C378</accession>
<organism evidence="1">
    <name type="scientific">Vecturithrix granuli</name>
    <dbReference type="NCBI Taxonomy" id="1499967"/>
    <lineage>
        <taxon>Bacteria</taxon>
        <taxon>Candidatus Moduliflexota</taxon>
        <taxon>Candidatus Vecturitrichia</taxon>
        <taxon>Candidatus Vecturitrichales</taxon>
        <taxon>Candidatus Vecturitrichaceae</taxon>
        <taxon>Candidatus Vecturithrix</taxon>
    </lineage>
</organism>
<dbReference type="Gene3D" id="3.30.70.1120">
    <property type="entry name" value="TT1725-like"/>
    <property type="match status" value="1"/>
</dbReference>
<dbReference type="InterPro" id="IPR036746">
    <property type="entry name" value="TT1725-like_sf"/>
</dbReference>
<dbReference type="Pfam" id="PF04456">
    <property type="entry name" value="DUF503"/>
    <property type="match status" value="1"/>
</dbReference>
<dbReference type="PANTHER" id="PTHR36441">
    <property type="entry name" value="HYPOTHETICAL CYTOSOLIC PROTEIN"/>
    <property type="match status" value="1"/>
</dbReference>